<dbReference type="AlphaFoldDB" id="A0A1D1W300"/>
<evidence type="ECO:0000256" key="4">
    <source>
        <dbReference type="ARBA" id="ARBA00022737"/>
    </source>
</evidence>
<feature type="repeat" description="ANK" evidence="9">
    <location>
        <begin position="574"/>
        <end position="597"/>
    </location>
</feature>
<dbReference type="InterPro" id="IPR036770">
    <property type="entry name" value="Ankyrin_rpt-contain_sf"/>
</dbReference>
<evidence type="ECO:0000256" key="6">
    <source>
        <dbReference type="ARBA" id="ARBA00023043"/>
    </source>
</evidence>
<keyword evidence="13" id="KW-1185">Reference proteome</keyword>
<evidence type="ECO:0000256" key="2">
    <source>
        <dbReference type="ARBA" id="ARBA00011881"/>
    </source>
</evidence>
<dbReference type="PANTHER" id="PTHR12544">
    <property type="entry name" value="GLUTAMINASE"/>
    <property type="match status" value="1"/>
</dbReference>
<dbReference type="STRING" id="947166.A0A1D1W300"/>
<dbReference type="OrthoDB" id="9995210at2759"/>
<dbReference type="EMBL" id="BDGG01000012">
    <property type="protein sequence ID" value="GAV05744.1"/>
    <property type="molecule type" value="Genomic_DNA"/>
</dbReference>
<organism evidence="12 13">
    <name type="scientific">Ramazzottius varieornatus</name>
    <name type="common">Water bear</name>
    <name type="synonym">Tardigrade</name>
    <dbReference type="NCBI Taxonomy" id="947166"/>
    <lineage>
        <taxon>Eukaryota</taxon>
        <taxon>Metazoa</taxon>
        <taxon>Ecdysozoa</taxon>
        <taxon>Tardigrada</taxon>
        <taxon>Eutardigrada</taxon>
        <taxon>Parachela</taxon>
        <taxon>Hypsibioidea</taxon>
        <taxon>Ramazzottiidae</taxon>
        <taxon>Ramazzottius</taxon>
    </lineage>
</organism>
<name>A0A1D1W300_RAMVA</name>
<dbReference type="SUPFAM" id="SSF48403">
    <property type="entry name" value="Ankyrin repeat"/>
    <property type="match status" value="1"/>
</dbReference>
<evidence type="ECO:0000256" key="1">
    <source>
        <dbReference type="ARBA" id="ARBA00011076"/>
    </source>
</evidence>
<dbReference type="PANTHER" id="PTHR12544:SF29">
    <property type="entry name" value="GLUTAMINASE"/>
    <property type="match status" value="1"/>
</dbReference>
<comment type="similarity">
    <text evidence="1">Belongs to the glutaminase family.</text>
</comment>
<evidence type="ECO:0000256" key="9">
    <source>
        <dbReference type="PROSITE-ProRule" id="PRU00023"/>
    </source>
</evidence>
<dbReference type="GO" id="GO:0006537">
    <property type="term" value="P:glutamate biosynthetic process"/>
    <property type="evidence" value="ECO:0007669"/>
    <property type="project" value="TreeGrafter"/>
</dbReference>
<dbReference type="PROSITE" id="PS50088">
    <property type="entry name" value="ANK_REPEAT"/>
    <property type="match status" value="1"/>
</dbReference>
<dbReference type="Pfam" id="PF12796">
    <property type="entry name" value="Ank_2"/>
    <property type="match status" value="1"/>
</dbReference>
<evidence type="ECO:0000259" key="11">
    <source>
        <dbReference type="Pfam" id="PF17959"/>
    </source>
</evidence>
<evidence type="ECO:0000256" key="5">
    <source>
        <dbReference type="ARBA" id="ARBA00022801"/>
    </source>
</evidence>
<dbReference type="Gene3D" id="1.25.40.20">
    <property type="entry name" value="Ankyrin repeat-containing domain"/>
    <property type="match status" value="1"/>
</dbReference>
<comment type="caution">
    <text evidence="12">The sequence shown here is derived from an EMBL/GenBank/DDBJ whole genome shotgun (WGS) entry which is preliminary data.</text>
</comment>
<dbReference type="FunFam" id="1.25.40.20:FF:000069">
    <property type="entry name" value="Glutaminase, isoform E"/>
    <property type="match status" value="1"/>
</dbReference>
<dbReference type="GO" id="GO:0006543">
    <property type="term" value="P:L-glutamine catabolic process"/>
    <property type="evidence" value="ECO:0007669"/>
    <property type="project" value="TreeGrafter"/>
</dbReference>
<evidence type="ECO:0000256" key="8">
    <source>
        <dbReference type="ARBA" id="ARBA00077251"/>
    </source>
</evidence>
<proteinExistence type="inferred from homology"/>
<feature type="region of interest" description="Disordered" evidence="10">
    <location>
        <begin position="653"/>
        <end position="686"/>
    </location>
</feature>
<dbReference type="InterPro" id="IPR041541">
    <property type="entry name" value="Glutaminase_EF-hand"/>
</dbReference>
<comment type="catalytic activity">
    <reaction evidence="7">
        <text>L-glutamine + H2O = L-glutamate + NH4(+)</text>
        <dbReference type="Rhea" id="RHEA:15889"/>
        <dbReference type="ChEBI" id="CHEBI:15377"/>
        <dbReference type="ChEBI" id="CHEBI:28938"/>
        <dbReference type="ChEBI" id="CHEBI:29985"/>
        <dbReference type="ChEBI" id="CHEBI:58359"/>
        <dbReference type="EC" id="3.5.1.2"/>
    </reaction>
</comment>
<dbReference type="GO" id="GO:0004359">
    <property type="term" value="F:glutaminase activity"/>
    <property type="evidence" value="ECO:0007669"/>
    <property type="project" value="UniProtKB-EC"/>
</dbReference>
<dbReference type="Gene3D" id="3.40.710.10">
    <property type="entry name" value="DD-peptidase/beta-lactamase superfamily"/>
    <property type="match status" value="1"/>
</dbReference>
<feature type="domain" description="Glutaminase EF-hand" evidence="11">
    <location>
        <begin position="121"/>
        <end position="210"/>
    </location>
</feature>
<reference evidence="12 13" key="1">
    <citation type="journal article" date="2016" name="Nat. Commun.">
        <title>Extremotolerant tardigrade genome and improved radiotolerance of human cultured cells by tardigrade-unique protein.</title>
        <authorList>
            <person name="Hashimoto T."/>
            <person name="Horikawa D.D."/>
            <person name="Saito Y."/>
            <person name="Kuwahara H."/>
            <person name="Kozuka-Hata H."/>
            <person name="Shin-I T."/>
            <person name="Minakuchi Y."/>
            <person name="Ohishi K."/>
            <person name="Motoyama A."/>
            <person name="Aizu T."/>
            <person name="Enomoto A."/>
            <person name="Kondo K."/>
            <person name="Tanaka S."/>
            <person name="Hara Y."/>
            <person name="Koshikawa S."/>
            <person name="Sagara H."/>
            <person name="Miura T."/>
            <person name="Yokobori S."/>
            <person name="Miyagawa K."/>
            <person name="Suzuki Y."/>
            <person name="Kubo T."/>
            <person name="Oyama M."/>
            <person name="Kohara Y."/>
            <person name="Fujiyama A."/>
            <person name="Arakawa K."/>
            <person name="Katayama T."/>
            <person name="Toyoda A."/>
            <person name="Kunieda T."/>
        </authorList>
    </citation>
    <scope>NUCLEOTIDE SEQUENCE [LARGE SCALE GENOMIC DNA]</scope>
    <source>
        <strain evidence="12 13">YOKOZUNA-1</strain>
    </source>
</reference>
<dbReference type="Pfam" id="PF17959">
    <property type="entry name" value="EF-hand_14"/>
    <property type="match status" value="1"/>
</dbReference>
<dbReference type="PROSITE" id="PS50297">
    <property type="entry name" value="ANK_REP_REGION"/>
    <property type="match status" value="1"/>
</dbReference>
<dbReference type="InterPro" id="IPR002110">
    <property type="entry name" value="Ankyrin_rpt"/>
</dbReference>
<dbReference type="InterPro" id="IPR015868">
    <property type="entry name" value="Glutaminase"/>
</dbReference>
<dbReference type="SMART" id="SM00248">
    <property type="entry name" value="ANK"/>
    <property type="match status" value="1"/>
</dbReference>
<comment type="subunit">
    <text evidence="2">Homotetramer.</text>
</comment>
<keyword evidence="6 9" id="KW-0040">ANK repeat</keyword>
<keyword evidence="4" id="KW-0677">Repeat</keyword>
<dbReference type="HAMAP" id="MF_00313">
    <property type="entry name" value="Glutaminase"/>
    <property type="match status" value="1"/>
</dbReference>
<accession>A0A1D1W300</accession>
<evidence type="ECO:0000256" key="10">
    <source>
        <dbReference type="SAM" id="MobiDB-lite"/>
    </source>
</evidence>
<dbReference type="NCBIfam" id="TIGR03814">
    <property type="entry name" value="Gln_ase"/>
    <property type="match status" value="1"/>
</dbReference>
<sequence>MFRCSRGVTFAAKEFSRRHKVLSLSAVRKAALRWKSALTTVSPKCSSGLTLPSSGKIQTRRERYASQKVGKQVAAYSYQLSDPDDAYLEREGDHAKEIPYLIPSALPPDMVAGSSADVKNIEDLLFDVFKNEDGRVPLGKFVQTLLHTGLRKKDPRLEDFFRHVANAQQISSEGTDSYAALTVDRETFSACIREDLLLISRAFLNNFIIPEWREFCDSIDEIYWQARSNKEGKVASYIPQLARYSPDYFGVSVCTVDGQRYSIGNTDIPFCLQSCSKPLSYLLALEELGPDITHQYVGQEPSGRIFNELVLDHNRKPHNPMINAGAIIVTSLLKRQSSLADRFDYVLKNIQRMAGGEMVGFSNATFLSERETADRNYALGYYMREHKCFPEGATNLVEILDFYFQLCSVEVNCDSAAVIAATLAHGGKCPITGERLVKNSSVRDCLSLMYSCGMYDYSGQFAFRVGLPAKSGVSGAIMVVIPNVLGLCVWSPPLDLYGNSVRGVQFCKELVQRFNFHNFDNVRKSKKKTDPRAQKSEAKGLSVVSLLFSAASGDLVAMRRLYLKGLDMNQADYDGRTALHLAASEGHEEIVRFLLERCNVVHNPRDRWGRSPEDDAKSFGHDRIVQLLRDWEKQLDERVDSFQPEILPEALIASGAASGSSSGSSLSTSSMPPSTPPESASPKGAS</sequence>
<dbReference type="FunFam" id="3.40.710.10:FF:000008">
    <property type="entry name" value="Glutaminase, isoform E"/>
    <property type="match status" value="1"/>
</dbReference>
<gene>
    <name evidence="12" type="primary">RvY_15825-1</name>
    <name evidence="12" type="synonym">RvY_15825.1</name>
    <name evidence="12" type="ORF">RvY_15825</name>
</gene>
<dbReference type="SUPFAM" id="SSF56601">
    <property type="entry name" value="beta-lactamase/transpeptidase-like"/>
    <property type="match status" value="1"/>
</dbReference>
<protein>
    <recommendedName>
        <fullName evidence="3">glutaminase</fullName>
        <ecNumber evidence="3">3.5.1.2</ecNumber>
    </recommendedName>
    <alternativeName>
        <fullName evidence="8">L-glutamine amidohydrolase</fullName>
    </alternativeName>
</protein>
<evidence type="ECO:0000313" key="13">
    <source>
        <dbReference type="Proteomes" id="UP000186922"/>
    </source>
</evidence>
<dbReference type="Gene3D" id="1.10.238.210">
    <property type="match status" value="1"/>
</dbReference>
<evidence type="ECO:0000256" key="7">
    <source>
        <dbReference type="ARBA" id="ARBA00049534"/>
    </source>
</evidence>
<dbReference type="InterPro" id="IPR012338">
    <property type="entry name" value="Beta-lactam/transpept-like"/>
</dbReference>
<evidence type="ECO:0000313" key="12">
    <source>
        <dbReference type="EMBL" id="GAV05744.1"/>
    </source>
</evidence>
<dbReference type="Proteomes" id="UP000186922">
    <property type="component" value="Unassembled WGS sequence"/>
</dbReference>
<keyword evidence="5" id="KW-0378">Hydrolase</keyword>
<dbReference type="EC" id="3.5.1.2" evidence="3"/>
<evidence type="ECO:0000256" key="3">
    <source>
        <dbReference type="ARBA" id="ARBA00012918"/>
    </source>
</evidence>
<dbReference type="Pfam" id="PF04960">
    <property type="entry name" value="Glutaminase"/>
    <property type="match status" value="1"/>
</dbReference>